<evidence type="ECO:0000313" key="2">
    <source>
        <dbReference type="Proteomes" id="UP000094412"/>
    </source>
</evidence>
<name>A0A1C2DVY6_9HYPH</name>
<keyword evidence="2" id="KW-1185">Reference proteome</keyword>
<accession>A0A1C2DVY6</accession>
<sequence length="481" mass="53101">MSANPTEMQVAASIRAFEKRTQAFEKRVHGIPLWQLVRFEVSMRLQALNLERAGIGRQRLVAGILKGLWQFLWLPKAEYVGKTFDSAFRRQGKNGFEDVYFEELRSAVSRFSTMSSCDAPGYEANVDNAATPPAFDDTSVIALSAILGRILPRVRSHAAFDQLSEAIRNELGLEHYSPHVLSRLYNVFVWRVTLYRIVLARFGARAVMCPDNGQFALIRAAELRGISFVEMQHGVFSGAHPNALPSDLSPEEVRGLLLPSKLAVYGAFAAEQLKDTWLAVNGRIELVGAPLLSGFRALAVNKFPNKVPRIALTTQGIGRQALRDFIAQFLRECPADFELIVRLHPAYDADTMFYESAFCADNRVHIQSGTSSVSTHSLIASADFHVSISSACHFDALGLGTPTGILQLETYESVVEVSKAEGAMLIETPSDLARIVARREFGVVPQTTSRYFFEPDFGGQFSRLLKNLPVPSSARSGEAPS</sequence>
<proteinExistence type="predicted"/>
<organism evidence="1 2">
    <name type="scientific">Mesorhizobium hungaricum</name>
    <dbReference type="NCBI Taxonomy" id="1566387"/>
    <lineage>
        <taxon>Bacteria</taxon>
        <taxon>Pseudomonadati</taxon>
        <taxon>Pseudomonadota</taxon>
        <taxon>Alphaproteobacteria</taxon>
        <taxon>Hyphomicrobiales</taxon>
        <taxon>Phyllobacteriaceae</taxon>
        <taxon>Mesorhizobium</taxon>
    </lineage>
</organism>
<evidence type="ECO:0000313" key="1">
    <source>
        <dbReference type="EMBL" id="OCX18939.1"/>
    </source>
</evidence>
<gene>
    <name evidence="1" type="ORF">QV13_12050</name>
</gene>
<dbReference type="RefSeq" id="WP_024927301.1">
    <property type="nucleotide sequence ID" value="NZ_MDEO01000031.1"/>
</dbReference>
<dbReference type="Proteomes" id="UP000094412">
    <property type="component" value="Unassembled WGS sequence"/>
</dbReference>
<comment type="caution">
    <text evidence="1">The sequence shown here is derived from an EMBL/GenBank/DDBJ whole genome shotgun (WGS) entry which is preliminary data.</text>
</comment>
<reference evidence="1 2" key="1">
    <citation type="submission" date="2016-08" db="EMBL/GenBank/DDBJ databases">
        <title>Whole genome sequence of Mesorhizobium sp. strain UASWS1009 isolated from industrial sewage.</title>
        <authorList>
            <person name="Crovadore J."/>
            <person name="Calmin G."/>
            <person name="Chablais R."/>
            <person name="Cochard B."/>
            <person name="Lefort F."/>
        </authorList>
    </citation>
    <scope>NUCLEOTIDE SEQUENCE [LARGE SCALE GENOMIC DNA]</scope>
    <source>
        <strain evidence="1 2">UASWS1009</strain>
    </source>
</reference>
<dbReference type="SUPFAM" id="SSF53756">
    <property type="entry name" value="UDP-Glycosyltransferase/glycogen phosphorylase"/>
    <property type="match status" value="1"/>
</dbReference>
<dbReference type="AlphaFoldDB" id="A0A1C2DVY6"/>
<dbReference type="OrthoDB" id="8107903at2"/>
<dbReference type="EMBL" id="MDEO01000031">
    <property type="protein sequence ID" value="OCX18939.1"/>
    <property type="molecule type" value="Genomic_DNA"/>
</dbReference>
<protein>
    <submittedName>
        <fullName evidence="1">Uncharacterized protein</fullName>
    </submittedName>
</protein>
<dbReference type="STRING" id="1566387.QV13_12050"/>